<reference evidence="3 4" key="1">
    <citation type="submission" date="2024-03" db="EMBL/GenBank/DDBJ databases">
        <title>Sequence of Lycoming College Course Isolates.</title>
        <authorList>
            <person name="Plotts O."/>
            <person name="Newman J."/>
        </authorList>
    </citation>
    <scope>NUCLEOTIDE SEQUENCE [LARGE SCALE GENOMIC DNA]</scope>
    <source>
        <strain evidence="3 4">CJB-3</strain>
    </source>
</reference>
<keyword evidence="1" id="KW-0732">Signal</keyword>
<evidence type="ECO:0000313" key="4">
    <source>
        <dbReference type="Proteomes" id="UP001378956"/>
    </source>
</evidence>
<dbReference type="Proteomes" id="UP001378956">
    <property type="component" value="Unassembled WGS sequence"/>
</dbReference>
<accession>A0ABU8NLT9</accession>
<name>A0ABU8NLT9_9SPHI</name>
<evidence type="ECO:0000256" key="1">
    <source>
        <dbReference type="SAM" id="SignalP"/>
    </source>
</evidence>
<comment type="caution">
    <text evidence="3">The sequence shown here is derived from an EMBL/GenBank/DDBJ whole genome shotgun (WGS) entry which is preliminary data.</text>
</comment>
<keyword evidence="4" id="KW-1185">Reference proteome</keyword>
<sequence length="300" mass="33200">MRLLLICVFISVTCTNISAQVFFKTEYFGTSKYQVTEGDSSQTIGNSKGSAMVYQGGINIPLSMKLNEKNRPTMWSISGGGAYVKLNNRNFTEPLVINEILNLGLSLNYQRPLNDRWSLKAGIGGGIFMPSTKLSQIRYKNTLASASVVFIRHLRPNLDLGGGLAINNSFGFPMLFPAFYLNWTTSGRYSVHISLKDGLEMSAGYNVNKNLRLSFVTEINGQMALLEQEGKDKIFTHQYVVLGLRPEIKIGKRVSIPLTFGLNATRTAQITNRSLKTIFQDKGYSFKASAYASAGLQIGF</sequence>
<evidence type="ECO:0000259" key="2">
    <source>
        <dbReference type="Pfam" id="PF19783"/>
    </source>
</evidence>
<organism evidence="3 4">
    <name type="scientific">Pedobacter panaciterrae</name>
    <dbReference type="NCBI Taxonomy" id="363849"/>
    <lineage>
        <taxon>Bacteria</taxon>
        <taxon>Pseudomonadati</taxon>
        <taxon>Bacteroidota</taxon>
        <taxon>Sphingobacteriia</taxon>
        <taxon>Sphingobacteriales</taxon>
        <taxon>Sphingobacteriaceae</taxon>
        <taxon>Pedobacter</taxon>
    </lineage>
</organism>
<feature type="chain" id="PRO_5045294159" evidence="1">
    <location>
        <begin position="20"/>
        <end position="300"/>
    </location>
</feature>
<dbReference type="InterPro" id="IPR046235">
    <property type="entry name" value="DUF6268"/>
</dbReference>
<proteinExistence type="predicted"/>
<dbReference type="EMBL" id="JBBEUB010000003">
    <property type="protein sequence ID" value="MEJ2903214.1"/>
    <property type="molecule type" value="Genomic_DNA"/>
</dbReference>
<protein>
    <submittedName>
        <fullName evidence="3">DUF6268 family outer membrane beta-barrel protein</fullName>
    </submittedName>
</protein>
<dbReference type="Pfam" id="PF19783">
    <property type="entry name" value="DUF6268"/>
    <property type="match status" value="1"/>
</dbReference>
<evidence type="ECO:0000313" key="3">
    <source>
        <dbReference type="EMBL" id="MEJ2903214.1"/>
    </source>
</evidence>
<dbReference type="RefSeq" id="WP_337716558.1">
    <property type="nucleotide sequence ID" value="NZ_JBBEUB010000003.1"/>
</dbReference>
<gene>
    <name evidence="3" type="ORF">WAE58_12300</name>
</gene>
<feature type="domain" description="DUF6268" evidence="2">
    <location>
        <begin position="16"/>
        <end position="298"/>
    </location>
</feature>
<feature type="signal peptide" evidence="1">
    <location>
        <begin position="1"/>
        <end position="19"/>
    </location>
</feature>